<dbReference type="CDD" id="cd00060">
    <property type="entry name" value="FHA"/>
    <property type="match status" value="1"/>
</dbReference>
<dbReference type="PROSITE" id="PS50006">
    <property type="entry name" value="FHA_DOMAIN"/>
    <property type="match status" value="1"/>
</dbReference>
<name>A0A7X0NI87_9GAMM</name>
<evidence type="ECO:0000313" key="3">
    <source>
        <dbReference type="EMBL" id="MBB6543786.1"/>
    </source>
</evidence>
<feature type="transmembrane region" description="Helical" evidence="1">
    <location>
        <begin position="153"/>
        <end position="177"/>
    </location>
</feature>
<accession>A0A7X0NI87</accession>
<sequence>MEIIIEEINRGHKLIGRHKFSSDHIAIGRGYHNDIIVSDPHVCAEHISIDFDGENWTVLDKNSVNGSFLDDGKKLAHGHIIRSGDIISLGQSQIRVVFPNHPVSPSATLSPFESLINLARHPLALTASIGLFACIVAWTIFLNNPKEMSFTQLLVPAISMTLMFLLWPALVSLISHLTKHDARVLTQFGVSFIIYNISWVIDFIETLVSFNTSSSFVLMPLLTLLPVSLAFCLFWLNCYIGFHMSAKRRTVVAASLTVLLFGGSYLIQLSKQPDFTVKPQFNNVLMTPNFIFAPSSDVDSFIQKSNKLFEKADSKVDDE</sequence>
<feature type="transmembrane region" description="Helical" evidence="1">
    <location>
        <begin position="184"/>
        <end position="204"/>
    </location>
</feature>
<keyword evidence="1" id="KW-1133">Transmembrane helix</keyword>
<dbReference type="SUPFAM" id="SSF49879">
    <property type="entry name" value="SMAD/FHA domain"/>
    <property type="match status" value="1"/>
</dbReference>
<dbReference type="AlphaFoldDB" id="A0A7X0NI87"/>
<feature type="transmembrane region" description="Helical" evidence="1">
    <location>
        <begin position="216"/>
        <end position="238"/>
    </location>
</feature>
<feature type="transmembrane region" description="Helical" evidence="1">
    <location>
        <begin position="123"/>
        <end position="141"/>
    </location>
</feature>
<dbReference type="Proteomes" id="UP000537141">
    <property type="component" value="Unassembled WGS sequence"/>
</dbReference>
<keyword evidence="4" id="KW-1185">Reference proteome</keyword>
<dbReference type="RefSeq" id="WP_184424566.1">
    <property type="nucleotide sequence ID" value="NZ_AP027362.1"/>
</dbReference>
<organism evidence="3 4">
    <name type="scientific">Thalassotalea piscium</name>
    <dbReference type="NCBI Taxonomy" id="1230533"/>
    <lineage>
        <taxon>Bacteria</taxon>
        <taxon>Pseudomonadati</taxon>
        <taxon>Pseudomonadota</taxon>
        <taxon>Gammaproteobacteria</taxon>
        <taxon>Alteromonadales</taxon>
        <taxon>Colwelliaceae</taxon>
        <taxon>Thalassotalea</taxon>
    </lineage>
</organism>
<dbReference type="EMBL" id="JACHHU010000019">
    <property type="protein sequence ID" value="MBB6543786.1"/>
    <property type="molecule type" value="Genomic_DNA"/>
</dbReference>
<keyword evidence="1" id="KW-0812">Transmembrane</keyword>
<protein>
    <recommendedName>
        <fullName evidence="2">FHA domain-containing protein</fullName>
    </recommendedName>
</protein>
<dbReference type="InterPro" id="IPR008984">
    <property type="entry name" value="SMAD_FHA_dom_sf"/>
</dbReference>
<gene>
    <name evidence="3" type="ORF">HNQ55_002308</name>
</gene>
<keyword evidence="1" id="KW-0472">Membrane</keyword>
<comment type="caution">
    <text evidence="3">The sequence shown here is derived from an EMBL/GenBank/DDBJ whole genome shotgun (WGS) entry which is preliminary data.</text>
</comment>
<evidence type="ECO:0000259" key="2">
    <source>
        <dbReference type="PROSITE" id="PS50006"/>
    </source>
</evidence>
<reference evidence="3 4" key="1">
    <citation type="submission" date="2020-08" db="EMBL/GenBank/DDBJ databases">
        <title>Genomic Encyclopedia of Type Strains, Phase IV (KMG-IV): sequencing the most valuable type-strain genomes for metagenomic binning, comparative biology and taxonomic classification.</title>
        <authorList>
            <person name="Goeker M."/>
        </authorList>
    </citation>
    <scope>NUCLEOTIDE SEQUENCE [LARGE SCALE GENOMIC DNA]</scope>
    <source>
        <strain evidence="3 4">DSM 26287</strain>
    </source>
</reference>
<evidence type="ECO:0000313" key="4">
    <source>
        <dbReference type="Proteomes" id="UP000537141"/>
    </source>
</evidence>
<feature type="domain" description="FHA" evidence="2">
    <location>
        <begin position="25"/>
        <end position="74"/>
    </location>
</feature>
<feature type="transmembrane region" description="Helical" evidence="1">
    <location>
        <begin position="250"/>
        <end position="267"/>
    </location>
</feature>
<dbReference type="Pfam" id="PF00498">
    <property type="entry name" value="FHA"/>
    <property type="match status" value="1"/>
</dbReference>
<dbReference type="Gene3D" id="2.60.200.20">
    <property type="match status" value="1"/>
</dbReference>
<dbReference type="InterPro" id="IPR000253">
    <property type="entry name" value="FHA_dom"/>
</dbReference>
<evidence type="ECO:0000256" key="1">
    <source>
        <dbReference type="SAM" id="Phobius"/>
    </source>
</evidence>
<proteinExistence type="predicted"/>